<dbReference type="SMART" id="SM00046">
    <property type="entry name" value="DAGKc"/>
    <property type="match status" value="1"/>
</dbReference>
<dbReference type="InterPro" id="IPR016064">
    <property type="entry name" value="NAD/diacylglycerol_kinase_sf"/>
</dbReference>
<dbReference type="Gene3D" id="2.60.200.40">
    <property type="match status" value="1"/>
</dbReference>
<protein>
    <submittedName>
        <fullName evidence="3">Diacylglycerol/lipid kinase family protein</fullName>
        <ecNumber evidence="3">2.7.1.-</ecNumber>
    </submittedName>
</protein>
<comment type="caution">
    <text evidence="3">The sequence shown here is derived from an EMBL/GenBank/DDBJ whole genome shotgun (WGS) entry which is preliminary data.</text>
</comment>
<keyword evidence="4" id="KW-1185">Reference proteome</keyword>
<feature type="region of interest" description="Disordered" evidence="1">
    <location>
        <begin position="1"/>
        <end position="25"/>
    </location>
</feature>
<dbReference type="Pfam" id="PF00781">
    <property type="entry name" value="DAGK_cat"/>
    <property type="match status" value="1"/>
</dbReference>
<dbReference type="PANTHER" id="PTHR12358:SF54">
    <property type="entry name" value="SPHINGOSINE KINASE RELATED PROTEIN"/>
    <property type="match status" value="1"/>
</dbReference>
<evidence type="ECO:0000259" key="2">
    <source>
        <dbReference type="PROSITE" id="PS50146"/>
    </source>
</evidence>
<dbReference type="InterPro" id="IPR001206">
    <property type="entry name" value="Diacylglycerol_kinase_cat_dom"/>
</dbReference>
<evidence type="ECO:0000313" key="4">
    <source>
        <dbReference type="Proteomes" id="UP001597108"/>
    </source>
</evidence>
<dbReference type="Proteomes" id="UP001597108">
    <property type="component" value="Unassembled WGS sequence"/>
</dbReference>
<name>A0ABW3IJB4_9RHOB</name>
<dbReference type="EMBL" id="JBHTJT010000002">
    <property type="protein sequence ID" value="MFD0978188.1"/>
    <property type="molecule type" value="Genomic_DNA"/>
</dbReference>
<gene>
    <name evidence="3" type="ORF">ACFQ2S_00835</name>
</gene>
<accession>A0ABW3IJB4</accession>
<dbReference type="RefSeq" id="WP_386071920.1">
    <property type="nucleotide sequence ID" value="NZ_JBHTJT010000002.1"/>
</dbReference>
<dbReference type="InterPro" id="IPR017438">
    <property type="entry name" value="ATP-NAD_kinase_N"/>
</dbReference>
<keyword evidence="3" id="KW-0808">Transferase</keyword>
<evidence type="ECO:0000256" key="1">
    <source>
        <dbReference type="SAM" id="MobiDB-lite"/>
    </source>
</evidence>
<dbReference type="GO" id="GO:0016301">
    <property type="term" value="F:kinase activity"/>
    <property type="evidence" value="ECO:0007669"/>
    <property type="project" value="UniProtKB-KW"/>
</dbReference>
<proteinExistence type="predicted"/>
<sequence>MTRPVQDLGAAPSMAPAAPQLLGQDGRRQVHFSSRSRREPIKPNADRTAPRSCVILNDGAGKDAGGSARFERLERLLKAQGVRADLRRVTRGSDLVQAARECLDDGYGRLIAAGGDGTIAALAGVVHGAGAELGILPEGTFNFFARGLGIPEEPEDAVAALRDGVIREVPIGTVNGRVFLNNASLGVYPAILREREGMYRRWGRSRLAAYSSVLSVLAGRQRPLDLAIRIDGAELHLRTALAFVCNSAYQLRQFGVDGSEAIERGEFVLLTSRNESRIAMLRAALRLALRRPRKAEDFDLRTGREIVIRPARHRNLLALDGERQALASPLQIRHAVRTLRVIVPSGNGG</sequence>
<dbReference type="EC" id="2.7.1.-" evidence="3"/>
<dbReference type="PANTHER" id="PTHR12358">
    <property type="entry name" value="SPHINGOSINE KINASE"/>
    <property type="match status" value="1"/>
</dbReference>
<reference evidence="4" key="1">
    <citation type="journal article" date="2019" name="Int. J. Syst. Evol. Microbiol.">
        <title>The Global Catalogue of Microorganisms (GCM) 10K type strain sequencing project: providing services to taxonomists for standard genome sequencing and annotation.</title>
        <authorList>
            <consortium name="The Broad Institute Genomics Platform"/>
            <consortium name="The Broad Institute Genome Sequencing Center for Infectious Disease"/>
            <person name="Wu L."/>
            <person name="Ma J."/>
        </authorList>
    </citation>
    <scope>NUCLEOTIDE SEQUENCE [LARGE SCALE GENOMIC DNA]</scope>
    <source>
        <strain evidence="4">CCUG 60524</strain>
    </source>
</reference>
<dbReference type="Gene3D" id="3.40.50.10330">
    <property type="entry name" value="Probable inorganic polyphosphate/atp-NAD kinase, domain 1"/>
    <property type="match status" value="1"/>
</dbReference>
<organism evidence="3 4">
    <name type="scientific">Tropicimonas aquimaris</name>
    <dbReference type="NCBI Taxonomy" id="914152"/>
    <lineage>
        <taxon>Bacteria</taxon>
        <taxon>Pseudomonadati</taxon>
        <taxon>Pseudomonadota</taxon>
        <taxon>Alphaproteobacteria</taxon>
        <taxon>Rhodobacterales</taxon>
        <taxon>Roseobacteraceae</taxon>
        <taxon>Tropicimonas</taxon>
    </lineage>
</organism>
<feature type="domain" description="DAGKc" evidence="2">
    <location>
        <begin position="47"/>
        <end position="178"/>
    </location>
</feature>
<keyword evidence="3" id="KW-0418">Kinase</keyword>
<dbReference type="PROSITE" id="PS50146">
    <property type="entry name" value="DAGK"/>
    <property type="match status" value="1"/>
</dbReference>
<dbReference type="SUPFAM" id="SSF111331">
    <property type="entry name" value="NAD kinase/diacylglycerol kinase-like"/>
    <property type="match status" value="1"/>
</dbReference>
<evidence type="ECO:0000313" key="3">
    <source>
        <dbReference type="EMBL" id="MFD0978188.1"/>
    </source>
</evidence>
<dbReference type="InterPro" id="IPR050187">
    <property type="entry name" value="Lipid_Phosphate_FormReg"/>
</dbReference>